<dbReference type="EMBL" id="JACCHP010000009">
    <property type="protein sequence ID" value="MBH5399237.1"/>
    <property type="molecule type" value="Genomic_DNA"/>
</dbReference>
<reference evidence="2 3" key="1">
    <citation type="submission" date="2020-07" db="EMBL/GenBank/DDBJ databases">
        <title>Bradyrhizobium diversity isolated from nodules of indigenous legumes of Western Australia.</title>
        <authorList>
            <person name="Klepa M.S."/>
        </authorList>
    </citation>
    <scope>NUCLEOTIDE SEQUENCE [LARGE SCALE GENOMIC DNA]</scope>
    <source>
        <strain evidence="2 3">CNPSo 4010</strain>
    </source>
</reference>
<gene>
    <name evidence="2" type="ORF">HZZ13_15835</name>
</gene>
<evidence type="ECO:0000256" key="1">
    <source>
        <dbReference type="SAM" id="MobiDB-lite"/>
    </source>
</evidence>
<organism evidence="2 3">
    <name type="scientific">Bradyrhizobium agreste</name>
    <dbReference type="NCBI Taxonomy" id="2751811"/>
    <lineage>
        <taxon>Bacteria</taxon>
        <taxon>Pseudomonadati</taxon>
        <taxon>Pseudomonadota</taxon>
        <taxon>Alphaproteobacteria</taxon>
        <taxon>Hyphomicrobiales</taxon>
        <taxon>Nitrobacteraceae</taxon>
        <taxon>Bradyrhizobium</taxon>
    </lineage>
</organism>
<sequence length="62" mass="6686">MIDKGFFERHGDDDCSRDAVDTSGKTLVELGRGLKSIGSDAGTATSAFRSKWALAVVEVRVR</sequence>
<comment type="caution">
    <text evidence="2">The sequence shown here is derived from an EMBL/GenBank/DDBJ whole genome shotgun (WGS) entry which is preliminary data.</text>
</comment>
<accession>A0ABS0PPX9</accession>
<proteinExistence type="predicted"/>
<keyword evidence="3" id="KW-1185">Reference proteome</keyword>
<evidence type="ECO:0000313" key="3">
    <source>
        <dbReference type="Proteomes" id="UP000807370"/>
    </source>
</evidence>
<feature type="region of interest" description="Disordered" evidence="1">
    <location>
        <begin position="1"/>
        <end position="20"/>
    </location>
</feature>
<evidence type="ECO:0000313" key="2">
    <source>
        <dbReference type="EMBL" id="MBH5399237.1"/>
    </source>
</evidence>
<protein>
    <submittedName>
        <fullName evidence="2">Uncharacterized protein</fullName>
    </submittedName>
</protein>
<dbReference type="RefSeq" id="WP_197960487.1">
    <property type="nucleotide sequence ID" value="NZ_JACCHP010000009.1"/>
</dbReference>
<dbReference type="Proteomes" id="UP000807370">
    <property type="component" value="Unassembled WGS sequence"/>
</dbReference>
<name>A0ABS0PPX9_9BRAD</name>